<name>A6L9Y1_PARD8</name>
<organism evidence="1 2">
    <name type="scientific">Parabacteroides distasonis (strain ATCC 8503 / DSM 20701 / CIP 104284 / JCM 5825 / NCTC 11152)</name>
    <dbReference type="NCBI Taxonomy" id="435591"/>
    <lineage>
        <taxon>Bacteria</taxon>
        <taxon>Pseudomonadati</taxon>
        <taxon>Bacteroidota</taxon>
        <taxon>Bacteroidia</taxon>
        <taxon>Bacteroidales</taxon>
        <taxon>Tannerellaceae</taxon>
        <taxon>Parabacteroides</taxon>
    </lineage>
</organism>
<dbReference type="AlphaFoldDB" id="A6L9Y1"/>
<dbReference type="PaxDb" id="435591-BDI_0725"/>
<gene>
    <name evidence="1" type="ordered locus">BDI_0725</name>
</gene>
<proteinExistence type="predicted"/>
<dbReference type="HOGENOM" id="CLU_2013042_0_0_10"/>
<reference evidence="1 2" key="1">
    <citation type="journal article" date="2007" name="PLoS Biol.">
        <title>Evolution of symbiotic bacteria in the distal human intestine.</title>
        <authorList>
            <person name="Xu J."/>
            <person name="Mahowald M.A."/>
            <person name="Ley R.E."/>
            <person name="Lozupone C.A."/>
            <person name="Hamady M."/>
            <person name="Martens E.C."/>
            <person name="Henrissat B."/>
            <person name="Coutinho P.M."/>
            <person name="Minx P."/>
            <person name="Latreille P."/>
            <person name="Cordum H."/>
            <person name="Van Brunt A."/>
            <person name="Kim K."/>
            <person name="Fulton R.S."/>
            <person name="Fulton L.A."/>
            <person name="Clifton S.W."/>
            <person name="Wilson R.K."/>
            <person name="Knight R.D."/>
            <person name="Gordon J.I."/>
        </authorList>
    </citation>
    <scope>NUCLEOTIDE SEQUENCE [LARGE SCALE GENOMIC DNA]</scope>
    <source>
        <strain evidence="2">ATCC 8503 / DSM 20701 / CIP 104284 / JCM 5825 / NCTC 11152</strain>
    </source>
</reference>
<dbReference type="KEGG" id="pdi:BDI_0725"/>
<sequence length="123" mass="14117">MPNLFVPMIFAWLNFWRTCFSVSPSMYINPFMFPICPGVILSELSSSLRSNSLGVFDKQFRDCFRCVFSIAIRISLVPYTKPINIKKAEGHSPIRKRGSPSPIHTNRRYPPHITGSIYLFLCV</sequence>
<evidence type="ECO:0000313" key="1">
    <source>
        <dbReference type="EMBL" id="ABR42495.1"/>
    </source>
</evidence>
<keyword evidence="2" id="KW-1185">Reference proteome</keyword>
<dbReference type="EMBL" id="CP000140">
    <property type="protein sequence ID" value="ABR42495.1"/>
    <property type="molecule type" value="Genomic_DNA"/>
</dbReference>
<accession>A6L9Y1</accession>
<evidence type="ECO:0000313" key="2">
    <source>
        <dbReference type="Proteomes" id="UP000000566"/>
    </source>
</evidence>
<dbReference type="Proteomes" id="UP000000566">
    <property type="component" value="Chromosome"/>
</dbReference>
<protein>
    <submittedName>
        <fullName evidence="1">Uncharacterized protein</fullName>
    </submittedName>
</protein>
<dbReference type="STRING" id="435591.BDI_0725"/>